<dbReference type="Proteomes" id="UP001235744">
    <property type="component" value="Plasmid unnamed1"/>
</dbReference>
<dbReference type="EMBL" id="CP120989">
    <property type="protein sequence ID" value="WLQ62004.1"/>
    <property type="molecule type" value="Genomic_DNA"/>
</dbReference>
<feature type="compositionally biased region" description="Low complexity" evidence="1">
    <location>
        <begin position="47"/>
        <end position="70"/>
    </location>
</feature>
<feature type="region of interest" description="Disordered" evidence="1">
    <location>
        <begin position="41"/>
        <end position="75"/>
    </location>
</feature>
<keyword evidence="3" id="KW-1185">Reference proteome</keyword>
<accession>A0ABY9J563</accession>
<name>A0ABY9J563_9ACTN</name>
<dbReference type="RefSeq" id="WP_306106358.1">
    <property type="nucleotide sequence ID" value="NZ_CP120989.1"/>
</dbReference>
<evidence type="ECO:0000256" key="1">
    <source>
        <dbReference type="SAM" id="MobiDB-lite"/>
    </source>
</evidence>
<geneLocation type="plasmid" evidence="2 3">
    <name>unnamed1</name>
</geneLocation>
<reference evidence="2 3" key="1">
    <citation type="submission" date="2023-03" db="EMBL/GenBank/DDBJ databases">
        <title>Isolation and description of six Streptomyces strains from soil environments, able to metabolize different microbial glucans.</title>
        <authorList>
            <person name="Widen T."/>
            <person name="Larsbrink J."/>
        </authorList>
    </citation>
    <scope>NUCLEOTIDE SEQUENCE [LARGE SCALE GENOMIC DNA]</scope>
    <source>
        <strain evidence="2 3">Alt2</strain>
        <plasmid evidence="2 3">unnamed1</plasmid>
    </source>
</reference>
<proteinExistence type="predicted"/>
<organism evidence="2 3">
    <name type="scientific">Streptomyces poriferorum</name>
    <dbReference type="NCBI Taxonomy" id="2798799"/>
    <lineage>
        <taxon>Bacteria</taxon>
        <taxon>Bacillati</taxon>
        <taxon>Actinomycetota</taxon>
        <taxon>Actinomycetes</taxon>
        <taxon>Kitasatosporales</taxon>
        <taxon>Streptomycetaceae</taxon>
        <taxon>Streptomyces</taxon>
    </lineage>
</organism>
<keyword evidence="2" id="KW-0614">Plasmid</keyword>
<evidence type="ECO:0000313" key="2">
    <source>
        <dbReference type="EMBL" id="WLQ62004.1"/>
    </source>
</evidence>
<sequence length="260" mass="27780">MNSDRKARKAKLTLAALGVLVAAALVGGGLVAYSMVGPNESNATGDKAPSSPAKPSSTAPTAGSGAAMTPEKAKKVPLSVPTGQANGVSTGFPHSPGGAISAAVYFWEEYAWLDDQKARQQLEAVVSPDATGYVDEQISEIRKIREGVDLPTSGGTPAGLTITTTVQAVRVRSLKSDDLPRGDVVHVWMSFDRYATTPKKATDDDPIKGDTADLIVKWQDGAWKLTNEPQYWAQRTFPVAYAPDSPFAWNDLWLQVRHED</sequence>
<evidence type="ECO:0008006" key="4">
    <source>
        <dbReference type="Google" id="ProtNLM"/>
    </source>
</evidence>
<protein>
    <recommendedName>
        <fullName evidence="4">Integral membrane protein</fullName>
    </recommendedName>
</protein>
<evidence type="ECO:0000313" key="3">
    <source>
        <dbReference type="Proteomes" id="UP001235744"/>
    </source>
</evidence>
<gene>
    <name evidence="2" type="ORF">P8A19_41760</name>
</gene>